<feature type="compositionally biased region" description="Low complexity" evidence="1">
    <location>
        <begin position="274"/>
        <end position="285"/>
    </location>
</feature>
<gene>
    <name evidence="2" type="primary">Dyak\GE14685</name>
    <name evidence="2" type="synonym">dyak_GLEANR_1502</name>
    <name evidence="2" type="synonym">GE14685</name>
    <name evidence="2" type="ORF">Dyak_GE14685</name>
</gene>
<dbReference type="EMBL" id="CM000157">
    <property type="protein sequence ID" value="EDW87669.2"/>
    <property type="molecule type" value="Genomic_DNA"/>
</dbReference>
<evidence type="ECO:0000313" key="2">
    <source>
        <dbReference type="EMBL" id="EDW87669.2"/>
    </source>
</evidence>
<reference evidence="2 3" key="1">
    <citation type="journal article" date="2007" name="Nature">
        <title>Evolution of genes and genomes on the Drosophila phylogeny.</title>
        <authorList>
            <consortium name="Drosophila 12 Genomes Consortium"/>
            <person name="Clark A.G."/>
            <person name="Eisen M.B."/>
            <person name="Smith D.R."/>
            <person name="Bergman C.M."/>
            <person name="Oliver B."/>
            <person name="Markow T.A."/>
            <person name="Kaufman T.C."/>
            <person name="Kellis M."/>
            <person name="Gelbart W."/>
            <person name="Iyer V.N."/>
            <person name="Pollard D.A."/>
            <person name="Sackton T.B."/>
            <person name="Larracuente A.M."/>
            <person name="Singh N.D."/>
            <person name="Abad J.P."/>
            <person name="Abt D.N."/>
            <person name="Adryan B."/>
            <person name="Aguade M."/>
            <person name="Akashi H."/>
            <person name="Anderson W.W."/>
            <person name="Aquadro C.F."/>
            <person name="Ardell D.H."/>
            <person name="Arguello R."/>
            <person name="Artieri C.G."/>
            <person name="Barbash D.A."/>
            <person name="Barker D."/>
            <person name="Barsanti P."/>
            <person name="Batterham P."/>
            <person name="Batzoglou S."/>
            <person name="Begun D."/>
            <person name="Bhutkar A."/>
            <person name="Blanco E."/>
            <person name="Bosak S.A."/>
            <person name="Bradley R.K."/>
            <person name="Brand A.D."/>
            <person name="Brent M.R."/>
            <person name="Brooks A.N."/>
            <person name="Brown R.H."/>
            <person name="Butlin R.K."/>
            <person name="Caggese C."/>
            <person name="Calvi B.R."/>
            <person name="Bernardo de Carvalho A."/>
            <person name="Caspi A."/>
            <person name="Castrezana S."/>
            <person name="Celniker S.E."/>
            <person name="Chang J.L."/>
            <person name="Chapple C."/>
            <person name="Chatterji S."/>
            <person name="Chinwalla A."/>
            <person name="Civetta A."/>
            <person name="Clifton S.W."/>
            <person name="Comeron J.M."/>
            <person name="Costello J.C."/>
            <person name="Coyne J.A."/>
            <person name="Daub J."/>
            <person name="David R.G."/>
            <person name="Delcher A.L."/>
            <person name="Delehaunty K."/>
            <person name="Do C.B."/>
            <person name="Ebling H."/>
            <person name="Edwards K."/>
            <person name="Eickbush T."/>
            <person name="Evans J.D."/>
            <person name="Filipski A."/>
            <person name="Findeiss S."/>
            <person name="Freyhult E."/>
            <person name="Fulton L."/>
            <person name="Fulton R."/>
            <person name="Garcia A.C."/>
            <person name="Gardiner A."/>
            <person name="Garfield D.A."/>
            <person name="Garvin B.E."/>
            <person name="Gibson G."/>
            <person name="Gilbert D."/>
            <person name="Gnerre S."/>
            <person name="Godfrey J."/>
            <person name="Good R."/>
            <person name="Gotea V."/>
            <person name="Gravely B."/>
            <person name="Greenberg A.J."/>
            <person name="Griffiths-Jones S."/>
            <person name="Gross S."/>
            <person name="Guigo R."/>
            <person name="Gustafson E.A."/>
            <person name="Haerty W."/>
            <person name="Hahn M.W."/>
            <person name="Halligan D.L."/>
            <person name="Halpern A.L."/>
            <person name="Halter G.M."/>
            <person name="Han M.V."/>
            <person name="Heger A."/>
            <person name="Hillier L."/>
            <person name="Hinrichs A.S."/>
            <person name="Holmes I."/>
            <person name="Hoskins R.A."/>
            <person name="Hubisz M.J."/>
            <person name="Hultmark D."/>
            <person name="Huntley M.A."/>
            <person name="Jaffe D.B."/>
            <person name="Jagadeeshan S."/>
            <person name="Jeck W.R."/>
            <person name="Johnson J."/>
            <person name="Jones C.D."/>
            <person name="Jordan W.C."/>
            <person name="Karpen G.H."/>
            <person name="Kataoka E."/>
            <person name="Keightley P.D."/>
            <person name="Kheradpour P."/>
            <person name="Kirkness E.F."/>
            <person name="Koerich L.B."/>
            <person name="Kristiansen K."/>
            <person name="Kudrna D."/>
            <person name="Kulathinal R.J."/>
            <person name="Kumar S."/>
            <person name="Kwok R."/>
            <person name="Lander E."/>
            <person name="Langley C.H."/>
            <person name="Lapoint R."/>
            <person name="Lazzaro B.P."/>
            <person name="Lee S.J."/>
            <person name="Levesque L."/>
            <person name="Li R."/>
            <person name="Lin C.F."/>
            <person name="Lin M.F."/>
            <person name="Lindblad-Toh K."/>
            <person name="Llopart A."/>
            <person name="Long M."/>
            <person name="Low L."/>
            <person name="Lozovsky E."/>
            <person name="Lu J."/>
            <person name="Luo M."/>
            <person name="Machado C.A."/>
            <person name="Makalowski W."/>
            <person name="Marzo M."/>
            <person name="Matsuda M."/>
            <person name="Matzkin L."/>
            <person name="McAllister B."/>
            <person name="McBride C.S."/>
            <person name="McKernan B."/>
            <person name="McKernan K."/>
            <person name="Mendez-Lago M."/>
            <person name="Minx P."/>
            <person name="Mollenhauer M.U."/>
            <person name="Montooth K."/>
            <person name="Mount S.M."/>
            <person name="Mu X."/>
            <person name="Myers E."/>
            <person name="Negre B."/>
            <person name="Newfeld S."/>
            <person name="Nielsen R."/>
            <person name="Noor M.A."/>
            <person name="O'Grady P."/>
            <person name="Pachter L."/>
            <person name="Papaceit M."/>
            <person name="Parisi M.J."/>
            <person name="Parisi M."/>
            <person name="Parts L."/>
            <person name="Pedersen J.S."/>
            <person name="Pesole G."/>
            <person name="Phillippy A.M."/>
            <person name="Ponting C.P."/>
            <person name="Pop M."/>
            <person name="Porcelli D."/>
            <person name="Powell J.R."/>
            <person name="Prohaska S."/>
            <person name="Pruitt K."/>
            <person name="Puig M."/>
            <person name="Quesneville H."/>
            <person name="Ram K.R."/>
            <person name="Rand D."/>
            <person name="Rasmussen M.D."/>
            <person name="Reed L.K."/>
            <person name="Reenan R."/>
            <person name="Reily A."/>
            <person name="Remington K.A."/>
            <person name="Rieger T.T."/>
            <person name="Ritchie M.G."/>
            <person name="Robin C."/>
            <person name="Rogers Y.H."/>
            <person name="Rohde C."/>
            <person name="Rozas J."/>
            <person name="Rubenfield M.J."/>
            <person name="Ruiz A."/>
            <person name="Russo S."/>
            <person name="Salzberg S.L."/>
            <person name="Sanchez-Gracia A."/>
            <person name="Saranga D.J."/>
            <person name="Sato H."/>
            <person name="Schaeffer S.W."/>
            <person name="Schatz M.C."/>
            <person name="Schlenke T."/>
            <person name="Schwartz R."/>
            <person name="Segarra C."/>
            <person name="Singh R.S."/>
            <person name="Sirot L."/>
            <person name="Sirota M."/>
            <person name="Sisneros N.B."/>
            <person name="Smith C.D."/>
            <person name="Smith T.F."/>
            <person name="Spieth J."/>
            <person name="Stage D.E."/>
            <person name="Stark A."/>
            <person name="Stephan W."/>
            <person name="Strausberg R.L."/>
            <person name="Strempel S."/>
            <person name="Sturgill D."/>
            <person name="Sutton G."/>
            <person name="Sutton G.G."/>
            <person name="Tao W."/>
            <person name="Teichmann S."/>
            <person name="Tobari Y.N."/>
            <person name="Tomimura Y."/>
            <person name="Tsolas J.M."/>
            <person name="Valente V.L."/>
            <person name="Venter E."/>
            <person name="Venter J.C."/>
            <person name="Vicario S."/>
            <person name="Vieira F.G."/>
            <person name="Vilella A.J."/>
            <person name="Villasante A."/>
            <person name="Walenz B."/>
            <person name="Wang J."/>
            <person name="Wasserman M."/>
            <person name="Watts T."/>
            <person name="Wilson D."/>
            <person name="Wilson R.K."/>
            <person name="Wing R.A."/>
            <person name="Wolfner M.F."/>
            <person name="Wong A."/>
            <person name="Wong G.K."/>
            <person name="Wu C.I."/>
            <person name="Wu G."/>
            <person name="Yamamoto D."/>
            <person name="Yang H.P."/>
            <person name="Yang S.P."/>
            <person name="Yorke J.A."/>
            <person name="Yoshida K."/>
            <person name="Zdobnov E."/>
            <person name="Zhang P."/>
            <person name="Zhang Y."/>
            <person name="Zimin A.V."/>
            <person name="Baldwin J."/>
            <person name="Abdouelleil A."/>
            <person name="Abdulkadir J."/>
            <person name="Abebe A."/>
            <person name="Abera B."/>
            <person name="Abreu J."/>
            <person name="Acer S.C."/>
            <person name="Aftuck L."/>
            <person name="Alexander A."/>
            <person name="An P."/>
            <person name="Anderson E."/>
            <person name="Anderson S."/>
            <person name="Arachi H."/>
            <person name="Azer M."/>
            <person name="Bachantsang P."/>
            <person name="Barry A."/>
            <person name="Bayul T."/>
            <person name="Berlin A."/>
            <person name="Bessette D."/>
            <person name="Bloom T."/>
            <person name="Blye J."/>
            <person name="Boguslavskiy L."/>
            <person name="Bonnet C."/>
            <person name="Boukhgalter B."/>
            <person name="Bourzgui I."/>
            <person name="Brown A."/>
            <person name="Cahill P."/>
            <person name="Channer S."/>
            <person name="Cheshatsang Y."/>
            <person name="Chuda L."/>
            <person name="Citroen M."/>
            <person name="Collymore A."/>
            <person name="Cooke P."/>
            <person name="Costello M."/>
            <person name="D'Aco K."/>
            <person name="Daza R."/>
            <person name="De Haan G."/>
            <person name="DeGray S."/>
            <person name="DeMaso C."/>
            <person name="Dhargay N."/>
            <person name="Dooley K."/>
            <person name="Dooley E."/>
            <person name="Doricent M."/>
            <person name="Dorje P."/>
            <person name="Dorjee K."/>
            <person name="Dupes A."/>
            <person name="Elong R."/>
            <person name="Falk J."/>
            <person name="Farina A."/>
            <person name="Faro S."/>
            <person name="Ferguson D."/>
            <person name="Fisher S."/>
            <person name="Foley C.D."/>
            <person name="Franke A."/>
            <person name="Friedrich D."/>
            <person name="Gadbois L."/>
            <person name="Gearin G."/>
            <person name="Gearin C.R."/>
            <person name="Giannoukos G."/>
            <person name="Goode T."/>
            <person name="Graham J."/>
            <person name="Grandbois E."/>
            <person name="Grewal S."/>
            <person name="Gyaltsen K."/>
            <person name="Hafez N."/>
            <person name="Hagos B."/>
            <person name="Hall J."/>
            <person name="Henson C."/>
            <person name="Hollinger A."/>
            <person name="Honan T."/>
            <person name="Huard M.D."/>
            <person name="Hughes L."/>
            <person name="Hurhula B."/>
            <person name="Husby M.E."/>
            <person name="Kamat A."/>
            <person name="Kanga B."/>
            <person name="Kashin S."/>
            <person name="Khazanovich D."/>
            <person name="Kisner P."/>
            <person name="Lance K."/>
            <person name="Lara M."/>
            <person name="Lee W."/>
            <person name="Lennon N."/>
            <person name="Letendre F."/>
            <person name="LeVine R."/>
            <person name="Lipovsky A."/>
            <person name="Liu X."/>
            <person name="Liu J."/>
            <person name="Liu S."/>
            <person name="Lokyitsang T."/>
            <person name="Lokyitsang Y."/>
            <person name="Lubonja R."/>
            <person name="Lui A."/>
            <person name="MacDonald P."/>
            <person name="Magnisalis V."/>
            <person name="Maru K."/>
            <person name="Matthews C."/>
            <person name="McCusker W."/>
            <person name="McDonough S."/>
            <person name="Mehta T."/>
            <person name="Meldrim J."/>
            <person name="Meneus L."/>
            <person name="Mihai O."/>
            <person name="Mihalev A."/>
            <person name="Mihova T."/>
            <person name="Mittelman R."/>
            <person name="Mlenga V."/>
            <person name="Montmayeur A."/>
            <person name="Mulrain L."/>
            <person name="Navidi A."/>
            <person name="Naylor J."/>
            <person name="Negash T."/>
            <person name="Nguyen T."/>
            <person name="Nguyen N."/>
            <person name="Nicol R."/>
            <person name="Norbu C."/>
            <person name="Norbu N."/>
            <person name="Novod N."/>
            <person name="O'Neill B."/>
            <person name="Osman S."/>
            <person name="Markiewicz E."/>
            <person name="Oyono O.L."/>
            <person name="Patti C."/>
            <person name="Phunkhang P."/>
            <person name="Pierre F."/>
            <person name="Priest M."/>
            <person name="Raghuraman S."/>
            <person name="Rege F."/>
            <person name="Reyes R."/>
            <person name="Rise C."/>
            <person name="Rogov P."/>
            <person name="Ross K."/>
            <person name="Ryan E."/>
            <person name="Settipalli S."/>
            <person name="Shea T."/>
            <person name="Sherpa N."/>
            <person name="Shi L."/>
            <person name="Shih D."/>
            <person name="Sparrow T."/>
            <person name="Spaulding J."/>
            <person name="Stalker J."/>
            <person name="Stange-Thomann N."/>
            <person name="Stavropoulos S."/>
            <person name="Stone C."/>
            <person name="Strader C."/>
            <person name="Tesfaye S."/>
            <person name="Thomson T."/>
            <person name="Thoulutsang Y."/>
            <person name="Thoulutsang D."/>
            <person name="Topham K."/>
            <person name="Topping I."/>
            <person name="Tsamla T."/>
            <person name="Vassiliev H."/>
            <person name="Vo A."/>
            <person name="Wangchuk T."/>
            <person name="Wangdi T."/>
            <person name="Weiand M."/>
            <person name="Wilkinson J."/>
            <person name="Wilson A."/>
            <person name="Yadav S."/>
            <person name="Young G."/>
            <person name="Yu Q."/>
            <person name="Zembek L."/>
            <person name="Zhong D."/>
            <person name="Zimmer A."/>
            <person name="Zwirko Z."/>
            <person name="Jaffe D.B."/>
            <person name="Alvarez P."/>
            <person name="Brockman W."/>
            <person name="Butler J."/>
            <person name="Chin C."/>
            <person name="Gnerre S."/>
            <person name="Grabherr M."/>
            <person name="Kleber M."/>
            <person name="Mauceli E."/>
            <person name="MacCallum I."/>
        </authorList>
    </citation>
    <scope>NUCLEOTIDE SEQUENCE [LARGE SCALE GENOMIC DNA]</scope>
    <source>
        <strain evidence="3">Tai18E2 / Tucson 14021-0261.01</strain>
    </source>
</reference>
<dbReference type="HOGENOM" id="CLU_509299_0_0_1"/>
<evidence type="ECO:0000256" key="1">
    <source>
        <dbReference type="SAM" id="MobiDB-lite"/>
    </source>
</evidence>
<protein>
    <submittedName>
        <fullName evidence="2">Uncharacterized protein</fullName>
    </submittedName>
</protein>
<sequence>MEKPFPYYSLNSNQPLNEDFHLEDEMLQNSKRNYTFSTDPDSNIAYQRYMQILIRVQNSLHRRFLPSRTLNIPASRSRISGGGFCKKSKKSEKVKKNSNKQCVDQPSCEAANPSKQTDCTTYDETSCPCNKSVSDKSPKSHCSSMPEPNESPCCVGHENKRRSCVSFQEPMATDIPIYDPHFRDCPCMEPDESCPPANNPCRGQDPHKDIPKTCPGEPPKVPVPKKKTESSRNHAGSRLCMRPIIVVPTGGSTKPLKKHQPKNSQVVSADHSKSQSAAHSHSYKSSSKHQGKSQLPEKSYSSKDSSANCCQPSVEIEETCSILSDTPSIEEFSQCQCTDPFCCFYLPEEPHCSTNPPACTNCPAICDLSKQLEEMNRRLEGLQSQELCDIRSQVNILNANVQSLANECIQKRDCANKLVTKASSTCQFCQGQCLNILDSFHRQLMDSIRDRCLTDIVITLFLRADNVYHVNVRDLCSGCSLGCYLVTDAAIEEAMELGVFQEILTFSVIDVRNTIKSKNCALGISFEFHHASRQCGGCDSPLRGTCMAGKEYMARILGLPIQQLEYVYSVPQTYAKNTENNSRKPSRHLGVEFRRIQSHSVSTQTKSTCIKATKEIINLDADRLGLERGTRSYIRSTRPQGIPAVRNQKMLL</sequence>
<organism evidence="2 3">
    <name type="scientific">Drosophila yakuba</name>
    <name type="common">Fruit fly</name>
    <dbReference type="NCBI Taxonomy" id="7245"/>
    <lineage>
        <taxon>Eukaryota</taxon>
        <taxon>Metazoa</taxon>
        <taxon>Ecdysozoa</taxon>
        <taxon>Arthropoda</taxon>
        <taxon>Hexapoda</taxon>
        <taxon>Insecta</taxon>
        <taxon>Pterygota</taxon>
        <taxon>Neoptera</taxon>
        <taxon>Endopterygota</taxon>
        <taxon>Diptera</taxon>
        <taxon>Brachycera</taxon>
        <taxon>Muscomorpha</taxon>
        <taxon>Ephydroidea</taxon>
        <taxon>Drosophilidae</taxon>
        <taxon>Drosophila</taxon>
        <taxon>Sophophora</taxon>
    </lineage>
</organism>
<dbReference type="OrthoDB" id="7860528at2759"/>
<dbReference type="eggNOG" id="ENOG502TBDB">
    <property type="taxonomic scope" value="Eukaryota"/>
</dbReference>
<proteinExistence type="predicted"/>
<dbReference type="AlphaFoldDB" id="B4NZ05"/>
<dbReference type="Proteomes" id="UP000002282">
    <property type="component" value="Chromosome 2L"/>
</dbReference>
<name>B4NZ05_DROYA</name>
<accession>B4NZ05</accession>
<evidence type="ECO:0000313" key="3">
    <source>
        <dbReference type="Proteomes" id="UP000002282"/>
    </source>
</evidence>
<reference evidence="2 3" key="2">
    <citation type="journal article" date="2007" name="PLoS Biol.">
        <title>Principles of genome evolution in the Drosophila melanogaster species group.</title>
        <authorList>
            <person name="Ranz J.M."/>
            <person name="Maurin D."/>
            <person name="Chan Y.S."/>
            <person name="von Grotthuss M."/>
            <person name="Hillier L.W."/>
            <person name="Roote J."/>
            <person name="Ashburner M."/>
            <person name="Bergman C.M."/>
        </authorList>
    </citation>
    <scope>NUCLEOTIDE SEQUENCE [LARGE SCALE GENOMIC DNA]</scope>
    <source>
        <strain evidence="3">Tai18E2 / Tucson 14021-0261.01</strain>
    </source>
</reference>
<keyword evidence="3" id="KW-1185">Reference proteome</keyword>
<dbReference type="KEGG" id="dya:Dyak_GE14685"/>
<feature type="region of interest" description="Disordered" evidence="1">
    <location>
        <begin position="198"/>
        <end position="306"/>
    </location>
</feature>